<proteinExistence type="predicted"/>
<gene>
    <name evidence="1" type="primary">phnG</name>
    <name evidence="1" type="ORF">J7W16_16355</name>
</gene>
<sequence length="145" mass="16609">MKKKRLTKILVEGRPEFLQKLANQIEDKHSPKIEREPETGLVMVKARDSVSMQPFYMGELLVTECTVSISGVLGFGMIKGEELERAYQLAVVDAGFNANIPEVAYWLDELELEEGLIVQRHKKEEAMVAQSRVHFDTMEDYYDKS</sequence>
<dbReference type="RefSeq" id="WP_210598547.1">
    <property type="nucleotide sequence ID" value="NZ_JAGKSQ010000007.1"/>
</dbReference>
<comment type="caution">
    <text evidence="1">The sequence shown here is derived from an EMBL/GenBank/DDBJ whole genome shotgun (WGS) entry which is preliminary data.</text>
</comment>
<dbReference type="NCBIfam" id="TIGR03293">
    <property type="entry name" value="PhnG_redo"/>
    <property type="match status" value="1"/>
</dbReference>
<dbReference type="GO" id="GO:0016829">
    <property type="term" value="F:lyase activity"/>
    <property type="evidence" value="ECO:0007669"/>
    <property type="project" value="UniProtKB-KW"/>
</dbReference>
<dbReference type="Proteomes" id="UP000678228">
    <property type="component" value="Unassembled WGS sequence"/>
</dbReference>
<organism evidence="1 2">
    <name type="scientific">Halalkalibacter suaedae</name>
    <dbReference type="NCBI Taxonomy" id="2822140"/>
    <lineage>
        <taxon>Bacteria</taxon>
        <taxon>Bacillati</taxon>
        <taxon>Bacillota</taxon>
        <taxon>Bacilli</taxon>
        <taxon>Bacillales</taxon>
        <taxon>Bacillaceae</taxon>
        <taxon>Halalkalibacter</taxon>
    </lineage>
</organism>
<dbReference type="EMBL" id="JAGKSQ010000007">
    <property type="protein sequence ID" value="MBP3952694.1"/>
    <property type="molecule type" value="Genomic_DNA"/>
</dbReference>
<keyword evidence="1" id="KW-0456">Lyase</keyword>
<dbReference type="GO" id="GO:0015716">
    <property type="term" value="P:organic phosphonate transport"/>
    <property type="evidence" value="ECO:0007669"/>
    <property type="project" value="InterPro"/>
</dbReference>
<dbReference type="AlphaFoldDB" id="A0A941ATT8"/>
<name>A0A941ATT8_9BACI</name>
<keyword evidence="2" id="KW-1185">Reference proteome</keyword>
<reference evidence="1" key="1">
    <citation type="submission" date="2021-03" db="EMBL/GenBank/DDBJ databases">
        <title>Bacillus suaedae sp. nov., isolated from Suaeda aralocaspica.</title>
        <authorList>
            <person name="Lei R.F.R."/>
        </authorList>
    </citation>
    <scope>NUCLEOTIDE SEQUENCE</scope>
    <source>
        <strain evidence="1">YZJH907-2</strain>
    </source>
</reference>
<dbReference type="GO" id="GO:0019634">
    <property type="term" value="P:organic phosphonate metabolic process"/>
    <property type="evidence" value="ECO:0007669"/>
    <property type="project" value="InterPro"/>
</dbReference>
<protein>
    <submittedName>
        <fullName evidence="1">Phosphonate C-P lyase system protein PhnG</fullName>
    </submittedName>
</protein>
<evidence type="ECO:0000313" key="2">
    <source>
        <dbReference type="Proteomes" id="UP000678228"/>
    </source>
</evidence>
<evidence type="ECO:0000313" key="1">
    <source>
        <dbReference type="EMBL" id="MBP3952694.1"/>
    </source>
</evidence>
<dbReference type="Pfam" id="PF06754">
    <property type="entry name" value="PhnG"/>
    <property type="match status" value="1"/>
</dbReference>
<dbReference type="InterPro" id="IPR009609">
    <property type="entry name" value="Phosphonate_metab_PhnG"/>
</dbReference>
<accession>A0A941ATT8</accession>